<feature type="domain" description="C2H2-type" evidence="2">
    <location>
        <begin position="3"/>
        <end position="24"/>
    </location>
</feature>
<keyword evidence="4" id="KW-1185">Reference proteome</keyword>
<sequence>MECPHCPAIFGSEETLSKHVAAIHEKLASRASSPLPAAASATDTPGSSDGDNLDLTPLLGVLTHEQKDMLLLRAIAADDSLAYHVLAAVLKPLSAEAAAARLEELEPTALAATVRAYVDAGAGRNALMMLRVVTAAASDALGGLGSLLQSDGWEESEELEAVERLPRADAIGALWGEALAGGDEPGGDRSSARDHASDEDESLLSQLAAAIGPVRGAQPGLLVSADGNGVPAAESVAAAQAALAAALEARGGAPAPPASKKARRG</sequence>
<evidence type="ECO:0000259" key="2">
    <source>
        <dbReference type="PROSITE" id="PS00028"/>
    </source>
</evidence>
<dbReference type="PROSITE" id="PS00028">
    <property type="entry name" value="ZINC_FINGER_C2H2_1"/>
    <property type="match status" value="1"/>
</dbReference>
<dbReference type="EnsemblProtists" id="EOD21649">
    <property type="protein sequence ID" value="EOD21649"/>
    <property type="gene ID" value="EMIHUDRAFT_101496"/>
</dbReference>
<dbReference type="AlphaFoldDB" id="A0A0D3JDR4"/>
<dbReference type="HOGENOM" id="CLU_1051435_0_0_1"/>
<evidence type="ECO:0000256" key="1">
    <source>
        <dbReference type="SAM" id="MobiDB-lite"/>
    </source>
</evidence>
<reference evidence="3" key="2">
    <citation type="submission" date="2024-10" db="UniProtKB">
        <authorList>
            <consortium name="EnsemblProtists"/>
        </authorList>
    </citation>
    <scope>IDENTIFICATION</scope>
</reference>
<accession>A0A0D3JDR4</accession>
<feature type="compositionally biased region" description="Basic and acidic residues" evidence="1">
    <location>
        <begin position="186"/>
        <end position="196"/>
    </location>
</feature>
<dbReference type="PaxDb" id="2903-EOD21649"/>
<evidence type="ECO:0000313" key="4">
    <source>
        <dbReference type="Proteomes" id="UP000013827"/>
    </source>
</evidence>
<dbReference type="InterPro" id="IPR013087">
    <property type="entry name" value="Znf_C2H2_type"/>
</dbReference>
<dbReference type="RefSeq" id="XP_005774078.1">
    <property type="nucleotide sequence ID" value="XM_005774021.1"/>
</dbReference>
<dbReference type="GeneID" id="17267320"/>
<dbReference type="Proteomes" id="UP000013827">
    <property type="component" value="Unassembled WGS sequence"/>
</dbReference>
<evidence type="ECO:0000313" key="3">
    <source>
        <dbReference type="EnsemblProtists" id="EOD21649"/>
    </source>
</evidence>
<feature type="region of interest" description="Disordered" evidence="1">
    <location>
        <begin position="179"/>
        <end position="202"/>
    </location>
</feature>
<reference evidence="4" key="1">
    <citation type="journal article" date="2013" name="Nature">
        <title>Pan genome of the phytoplankton Emiliania underpins its global distribution.</title>
        <authorList>
            <person name="Read B.A."/>
            <person name="Kegel J."/>
            <person name="Klute M.J."/>
            <person name="Kuo A."/>
            <person name="Lefebvre S.C."/>
            <person name="Maumus F."/>
            <person name="Mayer C."/>
            <person name="Miller J."/>
            <person name="Monier A."/>
            <person name="Salamov A."/>
            <person name="Young J."/>
            <person name="Aguilar M."/>
            <person name="Claverie J.M."/>
            <person name="Frickenhaus S."/>
            <person name="Gonzalez K."/>
            <person name="Herman E.K."/>
            <person name="Lin Y.C."/>
            <person name="Napier J."/>
            <person name="Ogata H."/>
            <person name="Sarno A.F."/>
            <person name="Shmutz J."/>
            <person name="Schroeder D."/>
            <person name="de Vargas C."/>
            <person name="Verret F."/>
            <person name="von Dassow P."/>
            <person name="Valentin K."/>
            <person name="Van de Peer Y."/>
            <person name="Wheeler G."/>
            <person name="Dacks J.B."/>
            <person name="Delwiche C.F."/>
            <person name="Dyhrman S.T."/>
            <person name="Glockner G."/>
            <person name="John U."/>
            <person name="Richards T."/>
            <person name="Worden A.Z."/>
            <person name="Zhang X."/>
            <person name="Grigoriev I.V."/>
            <person name="Allen A.E."/>
            <person name="Bidle K."/>
            <person name="Borodovsky M."/>
            <person name="Bowler C."/>
            <person name="Brownlee C."/>
            <person name="Cock J.M."/>
            <person name="Elias M."/>
            <person name="Gladyshev V.N."/>
            <person name="Groth M."/>
            <person name="Guda C."/>
            <person name="Hadaegh A."/>
            <person name="Iglesias-Rodriguez M.D."/>
            <person name="Jenkins J."/>
            <person name="Jones B.M."/>
            <person name="Lawson T."/>
            <person name="Leese F."/>
            <person name="Lindquist E."/>
            <person name="Lobanov A."/>
            <person name="Lomsadze A."/>
            <person name="Malik S.B."/>
            <person name="Marsh M.E."/>
            <person name="Mackinder L."/>
            <person name="Mock T."/>
            <person name="Mueller-Roeber B."/>
            <person name="Pagarete A."/>
            <person name="Parker M."/>
            <person name="Probert I."/>
            <person name="Quesneville H."/>
            <person name="Raines C."/>
            <person name="Rensing S.A."/>
            <person name="Riano-Pachon D.M."/>
            <person name="Richier S."/>
            <person name="Rokitta S."/>
            <person name="Shiraiwa Y."/>
            <person name="Soanes D.M."/>
            <person name="van der Giezen M."/>
            <person name="Wahlund T.M."/>
            <person name="Williams B."/>
            <person name="Wilson W."/>
            <person name="Wolfe G."/>
            <person name="Wurch L.L."/>
        </authorList>
    </citation>
    <scope>NUCLEOTIDE SEQUENCE</scope>
</reference>
<name>A0A0D3JDR4_EMIH1</name>
<proteinExistence type="predicted"/>
<protein>
    <recommendedName>
        <fullName evidence="2">C2H2-type domain-containing protein</fullName>
    </recommendedName>
</protein>
<dbReference type="KEGG" id="ehx:EMIHUDRAFT_101496"/>
<organism evidence="3 4">
    <name type="scientific">Emiliania huxleyi (strain CCMP1516)</name>
    <dbReference type="NCBI Taxonomy" id="280463"/>
    <lineage>
        <taxon>Eukaryota</taxon>
        <taxon>Haptista</taxon>
        <taxon>Haptophyta</taxon>
        <taxon>Prymnesiophyceae</taxon>
        <taxon>Isochrysidales</taxon>
        <taxon>Noelaerhabdaceae</taxon>
        <taxon>Emiliania</taxon>
    </lineage>
</organism>